<evidence type="ECO:0000313" key="5">
    <source>
        <dbReference type="Proteomes" id="UP000747542"/>
    </source>
</evidence>
<evidence type="ECO:0000256" key="2">
    <source>
        <dbReference type="SAM" id="Phobius"/>
    </source>
</evidence>
<dbReference type="EMBL" id="JAHLQT010022636">
    <property type="protein sequence ID" value="KAG7166320.1"/>
    <property type="molecule type" value="Genomic_DNA"/>
</dbReference>
<keyword evidence="2" id="KW-1133">Transmembrane helix</keyword>
<evidence type="ECO:0000256" key="1">
    <source>
        <dbReference type="SAM" id="MobiDB-lite"/>
    </source>
</evidence>
<reference evidence="4" key="1">
    <citation type="journal article" date="2021" name="Sci. Adv.">
        <title>The American lobster genome reveals insights on longevity, neural, and immune adaptations.</title>
        <authorList>
            <person name="Polinski J.M."/>
            <person name="Zimin A.V."/>
            <person name="Clark K.F."/>
            <person name="Kohn A.B."/>
            <person name="Sadowski N."/>
            <person name="Timp W."/>
            <person name="Ptitsyn A."/>
            <person name="Khanna P."/>
            <person name="Romanova D.Y."/>
            <person name="Williams P."/>
            <person name="Greenwood S.J."/>
            <person name="Moroz L.L."/>
            <person name="Walt D.R."/>
            <person name="Bodnar A.G."/>
        </authorList>
    </citation>
    <scope>NUCLEOTIDE SEQUENCE</scope>
    <source>
        <strain evidence="4">GMGI-L3</strain>
    </source>
</reference>
<sequence>MKDGGRVLVVALVMAVLCCSAVTPLTPAQRHQLLLRDYYDDLDTPDDTDTQEPRHTETPLGDSLVSSATATTNTTTAVMILDEDLFQQTEDMLGEISDTLSQLWLYINNGSESDLVWQRLPYVWWREVVKNLIQPGDSPCIDTTGTCMNISITLHDIDQQLDTLTNNTDAWCMTNLKQLKENNKNLRSLMNEADDKDFMDGIIKKSFKVLLKKVKDKVNVGVTTAKDKVAETENRKTKAIIIFLSFSFSMVGLIIVRLLVGLYCMGNQHIQSHMTRKDPTGRHNTKVKGEYVFLEDFSI</sequence>
<proteinExistence type="predicted"/>
<feature type="chain" id="PRO_5035261349" evidence="3">
    <location>
        <begin position="22"/>
        <end position="299"/>
    </location>
</feature>
<keyword evidence="2" id="KW-0812">Transmembrane</keyword>
<feature type="transmembrane region" description="Helical" evidence="2">
    <location>
        <begin position="240"/>
        <end position="264"/>
    </location>
</feature>
<feature type="region of interest" description="Disordered" evidence="1">
    <location>
        <begin position="44"/>
        <end position="67"/>
    </location>
</feature>
<organism evidence="4 5">
    <name type="scientific">Homarus americanus</name>
    <name type="common">American lobster</name>
    <dbReference type="NCBI Taxonomy" id="6706"/>
    <lineage>
        <taxon>Eukaryota</taxon>
        <taxon>Metazoa</taxon>
        <taxon>Ecdysozoa</taxon>
        <taxon>Arthropoda</taxon>
        <taxon>Crustacea</taxon>
        <taxon>Multicrustacea</taxon>
        <taxon>Malacostraca</taxon>
        <taxon>Eumalacostraca</taxon>
        <taxon>Eucarida</taxon>
        <taxon>Decapoda</taxon>
        <taxon>Pleocyemata</taxon>
        <taxon>Astacidea</taxon>
        <taxon>Nephropoidea</taxon>
        <taxon>Nephropidae</taxon>
        <taxon>Homarus</taxon>
    </lineage>
</organism>
<keyword evidence="2" id="KW-0472">Membrane</keyword>
<evidence type="ECO:0000313" key="4">
    <source>
        <dbReference type="EMBL" id="KAG7166320.1"/>
    </source>
</evidence>
<keyword evidence="5" id="KW-1185">Reference proteome</keyword>
<dbReference type="Proteomes" id="UP000747542">
    <property type="component" value="Unassembled WGS sequence"/>
</dbReference>
<feature type="signal peptide" evidence="3">
    <location>
        <begin position="1"/>
        <end position="21"/>
    </location>
</feature>
<dbReference type="AlphaFoldDB" id="A0A8J5JXK8"/>
<gene>
    <name evidence="4" type="ORF">Hamer_G011150</name>
</gene>
<protein>
    <submittedName>
        <fullName evidence="4">Uncharacterized protein</fullName>
    </submittedName>
</protein>
<keyword evidence="3" id="KW-0732">Signal</keyword>
<comment type="caution">
    <text evidence="4">The sequence shown here is derived from an EMBL/GenBank/DDBJ whole genome shotgun (WGS) entry which is preliminary data.</text>
</comment>
<evidence type="ECO:0000256" key="3">
    <source>
        <dbReference type="SAM" id="SignalP"/>
    </source>
</evidence>
<accession>A0A8J5JXK8</accession>
<name>A0A8J5JXK8_HOMAM</name>